<reference evidence="19 20" key="1">
    <citation type="submission" date="2020-10" db="EMBL/GenBank/DDBJ databases">
        <authorList>
            <person name="Castelo-Branco R."/>
            <person name="Eusebio N."/>
            <person name="Adriana R."/>
            <person name="Vieira A."/>
            <person name="Brugerolle De Fraissinette N."/>
            <person name="Rezende De Castro R."/>
            <person name="Schneider M.P."/>
            <person name="Vasconcelos V."/>
            <person name="Leao P.N."/>
        </authorList>
    </citation>
    <scope>NUCLEOTIDE SEQUENCE [LARGE SCALE GENOMIC DNA]</scope>
    <source>
        <strain evidence="19 20">LEGE 06123</strain>
    </source>
</reference>
<evidence type="ECO:0000256" key="6">
    <source>
        <dbReference type="ARBA" id="ARBA00022692"/>
    </source>
</evidence>
<keyword evidence="20" id="KW-1185">Reference proteome</keyword>
<evidence type="ECO:0000256" key="15">
    <source>
        <dbReference type="SAM" id="SignalP"/>
    </source>
</evidence>
<dbReference type="InterPro" id="IPR021731">
    <property type="entry name" value="AMIN_dom"/>
</dbReference>
<evidence type="ECO:0000256" key="1">
    <source>
        <dbReference type="ARBA" id="ARBA00004571"/>
    </source>
</evidence>
<evidence type="ECO:0000256" key="7">
    <source>
        <dbReference type="ARBA" id="ARBA00022729"/>
    </source>
</evidence>
<name>A0ABR9UP46_9CHRO</name>
<dbReference type="CDD" id="cd01347">
    <property type="entry name" value="ligand_gated_channel"/>
    <property type="match status" value="1"/>
</dbReference>
<keyword evidence="9" id="KW-0406">Ion transport</keyword>
<dbReference type="Pfam" id="PF07715">
    <property type="entry name" value="Plug"/>
    <property type="match status" value="1"/>
</dbReference>
<evidence type="ECO:0000256" key="12">
    <source>
        <dbReference type="ARBA" id="ARBA00023237"/>
    </source>
</evidence>
<evidence type="ECO:0000313" key="19">
    <source>
        <dbReference type="EMBL" id="MBE9190067.1"/>
    </source>
</evidence>
<dbReference type="PROSITE" id="PS52016">
    <property type="entry name" value="TONB_DEPENDENT_REC_3"/>
    <property type="match status" value="1"/>
</dbReference>
<evidence type="ECO:0000313" key="20">
    <source>
        <dbReference type="Proteomes" id="UP000651156"/>
    </source>
</evidence>
<keyword evidence="12 13" id="KW-0998">Cell outer membrane</keyword>
<dbReference type="Gene3D" id="2.40.170.20">
    <property type="entry name" value="TonB-dependent receptor, beta-barrel domain"/>
    <property type="match status" value="1"/>
</dbReference>
<keyword evidence="10 14" id="KW-0798">TonB box</keyword>
<evidence type="ECO:0000256" key="3">
    <source>
        <dbReference type="ARBA" id="ARBA00022448"/>
    </source>
</evidence>
<feature type="signal peptide" evidence="15">
    <location>
        <begin position="1"/>
        <end position="28"/>
    </location>
</feature>
<evidence type="ECO:0000256" key="2">
    <source>
        <dbReference type="ARBA" id="ARBA00009810"/>
    </source>
</evidence>
<evidence type="ECO:0000256" key="13">
    <source>
        <dbReference type="PROSITE-ProRule" id="PRU01360"/>
    </source>
</evidence>
<evidence type="ECO:0000256" key="4">
    <source>
        <dbReference type="ARBA" id="ARBA00022452"/>
    </source>
</evidence>
<evidence type="ECO:0000259" key="17">
    <source>
        <dbReference type="Pfam" id="PF07715"/>
    </source>
</evidence>
<organism evidence="19 20">
    <name type="scientific">Gloeocapsopsis crepidinum LEGE 06123</name>
    <dbReference type="NCBI Taxonomy" id="588587"/>
    <lineage>
        <taxon>Bacteria</taxon>
        <taxon>Bacillati</taxon>
        <taxon>Cyanobacteriota</taxon>
        <taxon>Cyanophyceae</taxon>
        <taxon>Oscillatoriophycideae</taxon>
        <taxon>Chroococcales</taxon>
        <taxon>Chroococcaceae</taxon>
        <taxon>Gloeocapsopsis</taxon>
    </lineage>
</organism>
<dbReference type="Pfam" id="PF00593">
    <property type="entry name" value="TonB_dep_Rec_b-barrel"/>
    <property type="match status" value="1"/>
</dbReference>
<comment type="similarity">
    <text evidence="2 13 14">Belongs to the TonB-dependent receptor family.</text>
</comment>
<proteinExistence type="inferred from homology"/>
<dbReference type="PANTHER" id="PTHR32552:SF68">
    <property type="entry name" value="FERRICHROME OUTER MEMBRANE TRANSPORTER_PHAGE RECEPTOR"/>
    <property type="match status" value="1"/>
</dbReference>
<keyword evidence="4 13" id="KW-1134">Transmembrane beta strand</keyword>
<dbReference type="InterPro" id="IPR036942">
    <property type="entry name" value="Beta-barrel_TonB_sf"/>
</dbReference>
<keyword evidence="5" id="KW-0410">Iron transport</keyword>
<evidence type="ECO:0000259" key="18">
    <source>
        <dbReference type="Pfam" id="PF11741"/>
    </source>
</evidence>
<keyword evidence="11 13" id="KW-0472">Membrane</keyword>
<evidence type="ECO:0000259" key="16">
    <source>
        <dbReference type="Pfam" id="PF00593"/>
    </source>
</evidence>
<keyword evidence="6 13" id="KW-0812">Transmembrane</keyword>
<dbReference type="InterPro" id="IPR037066">
    <property type="entry name" value="Plug_dom_sf"/>
</dbReference>
<feature type="domain" description="AMIN" evidence="18">
    <location>
        <begin position="84"/>
        <end position="174"/>
    </location>
</feature>
<keyword evidence="19" id="KW-0675">Receptor</keyword>
<dbReference type="InterPro" id="IPR012910">
    <property type="entry name" value="Plug_dom"/>
</dbReference>
<dbReference type="Gene3D" id="2.170.130.10">
    <property type="entry name" value="TonB-dependent receptor, plug domain"/>
    <property type="match status" value="1"/>
</dbReference>
<comment type="subcellular location">
    <subcellularLocation>
        <location evidence="1 13">Cell outer membrane</location>
        <topology evidence="1 13">Multi-pass membrane protein</topology>
    </subcellularLocation>
</comment>
<dbReference type="InterPro" id="IPR000531">
    <property type="entry name" value="Beta-barrel_TonB"/>
</dbReference>
<accession>A0ABR9UP46</accession>
<dbReference type="InterPro" id="IPR010105">
    <property type="entry name" value="TonB_sidphr_rcpt"/>
</dbReference>
<dbReference type="Pfam" id="PF11741">
    <property type="entry name" value="AMIN"/>
    <property type="match status" value="1"/>
</dbReference>
<dbReference type="Proteomes" id="UP000651156">
    <property type="component" value="Unassembled WGS sequence"/>
</dbReference>
<dbReference type="PANTHER" id="PTHR32552">
    <property type="entry name" value="FERRICHROME IRON RECEPTOR-RELATED"/>
    <property type="match status" value="1"/>
</dbReference>
<feature type="domain" description="TonB-dependent receptor-like beta-barrel" evidence="16">
    <location>
        <begin position="385"/>
        <end position="822"/>
    </location>
</feature>
<feature type="chain" id="PRO_5046032949" evidence="15">
    <location>
        <begin position="29"/>
        <end position="853"/>
    </location>
</feature>
<keyword evidence="7 15" id="KW-0732">Signal</keyword>
<evidence type="ECO:0000256" key="14">
    <source>
        <dbReference type="RuleBase" id="RU003357"/>
    </source>
</evidence>
<evidence type="ECO:0000256" key="9">
    <source>
        <dbReference type="ARBA" id="ARBA00023065"/>
    </source>
</evidence>
<feature type="domain" description="TonB-dependent receptor plug" evidence="17">
    <location>
        <begin position="213"/>
        <end position="311"/>
    </location>
</feature>
<dbReference type="SUPFAM" id="SSF56935">
    <property type="entry name" value="Porins"/>
    <property type="match status" value="1"/>
</dbReference>
<gene>
    <name evidence="19" type="ORF">IQ230_06765</name>
</gene>
<protein>
    <submittedName>
        <fullName evidence="19">TonB-dependent receptor</fullName>
    </submittedName>
</protein>
<sequence length="853" mass="94450">MCGVMVNRLVQIVIFSGISLLVAPHVLAESAIAETKRKTNNDQYSLTTEILHINDIEQPATTVDEWIAQIDQSQVQVTGVQVIATDVGLEITLETSEPLETPTTSIVGNALIADIPNAVLALPDNNVFQQVNPVEGIALVSVTTLPNNRVRVVITGVDAPPTANLSVAPSGLVLAVPRTEAAEDEIQIVVTGQQQEGYVVDNAATATRTDTPLRDIPQSIQVVPQQVLEEQQIIRVRDALRNVSGIGEGNSFGNSRETYVIRGFFTTDVLRNGFLERSNFRAFRETANLERVEILKGPASVLYGNLEPGGIVNLVTKVPLAEPRYSFELQAGSFGTIRPSIDLTGPLNTDRTLRYRLNAAYERSDDFRDFDQDIERIFVAPVLSWQVSDRTDLIFELEYLRDERPFDRGIIAFGDGIADIPFDRILGEPDDVVRLEEFSAALRLNHQLDENWTLRNGVRFFTTDNSFRFARVDTLDEATGELTRSDWSDNESSFWNYALQTSIQGQFSTGALEHTLLVGVDLFRLTDTFDNRSSIEPIEPPPPINIFAPEYGLGDRPSRDDLTDIFRFEDKIDNLGIYLQDQITVTNSLKFLLGGRFDIINQNSSFNGEESEQQEQAFTPRLGIVYQPLEPLSLYASFSQSFTPNSGTTVEGDLLSPERGTQYEVGMRGELFDGRLTANLAAYNLTKRNIAVTDPNNIDFSIAIGEQRSRGIELDVIGEISPGWNIIASYAHTDAEVTEDGGSSLEGNQLADVPRNAASLWTSYEIQRGDLQGLGFGVGLFFAGDRSGNLENDYEIPSYVRTDASIFYRRDSWRAAINFKNIFDVDYIQNAGFGRTSNPGAPFTVLGSIAVEF</sequence>
<evidence type="ECO:0000256" key="11">
    <source>
        <dbReference type="ARBA" id="ARBA00023136"/>
    </source>
</evidence>
<comment type="caution">
    <text evidence="19">The sequence shown here is derived from an EMBL/GenBank/DDBJ whole genome shotgun (WGS) entry which is preliminary data.</text>
</comment>
<evidence type="ECO:0000256" key="5">
    <source>
        <dbReference type="ARBA" id="ARBA00022496"/>
    </source>
</evidence>
<keyword evidence="3 13" id="KW-0813">Transport</keyword>
<evidence type="ECO:0000256" key="10">
    <source>
        <dbReference type="ARBA" id="ARBA00023077"/>
    </source>
</evidence>
<dbReference type="EMBL" id="JADEWN010000011">
    <property type="protein sequence ID" value="MBE9190067.1"/>
    <property type="molecule type" value="Genomic_DNA"/>
</dbReference>
<keyword evidence="8" id="KW-0408">Iron</keyword>
<dbReference type="InterPro" id="IPR039426">
    <property type="entry name" value="TonB-dep_rcpt-like"/>
</dbReference>
<evidence type="ECO:0000256" key="8">
    <source>
        <dbReference type="ARBA" id="ARBA00023004"/>
    </source>
</evidence>
<dbReference type="NCBIfam" id="TIGR01783">
    <property type="entry name" value="TonB-siderophor"/>
    <property type="match status" value="1"/>
</dbReference>